<proteinExistence type="predicted"/>
<organism evidence="1 2">
    <name type="scientific">Synaphobranchus kaupii</name>
    <name type="common">Kaup's arrowtooth eel</name>
    <dbReference type="NCBI Taxonomy" id="118154"/>
    <lineage>
        <taxon>Eukaryota</taxon>
        <taxon>Metazoa</taxon>
        <taxon>Chordata</taxon>
        <taxon>Craniata</taxon>
        <taxon>Vertebrata</taxon>
        <taxon>Euteleostomi</taxon>
        <taxon>Actinopterygii</taxon>
        <taxon>Neopterygii</taxon>
        <taxon>Teleostei</taxon>
        <taxon>Anguilliformes</taxon>
        <taxon>Synaphobranchidae</taxon>
        <taxon>Synaphobranchus</taxon>
    </lineage>
</organism>
<evidence type="ECO:0000313" key="1">
    <source>
        <dbReference type="EMBL" id="KAJ8363731.1"/>
    </source>
</evidence>
<gene>
    <name evidence="1" type="ORF">SKAU_G00125620</name>
</gene>
<dbReference type="Proteomes" id="UP001152622">
    <property type="component" value="Chromosome 4"/>
</dbReference>
<dbReference type="OrthoDB" id="186812at2759"/>
<reference evidence="1" key="1">
    <citation type="journal article" date="2023" name="Science">
        <title>Genome structures resolve the early diversification of teleost fishes.</title>
        <authorList>
            <person name="Parey E."/>
            <person name="Louis A."/>
            <person name="Montfort J."/>
            <person name="Bouchez O."/>
            <person name="Roques C."/>
            <person name="Iampietro C."/>
            <person name="Lluch J."/>
            <person name="Castinel A."/>
            <person name="Donnadieu C."/>
            <person name="Desvignes T."/>
            <person name="Floi Bucao C."/>
            <person name="Jouanno E."/>
            <person name="Wen M."/>
            <person name="Mejri S."/>
            <person name="Dirks R."/>
            <person name="Jansen H."/>
            <person name="Henkel C."/>
            <person name="Chen W.J."/>
            <person name="Zahm M."/>
            <person name="Cabau C."/>
            <person name="Klopp C."/>
            <person name="Thompson A.W."/>
            <person name="Robinson-Rechavi M."/>
            <person name="Braasch I."/>
            <person name="Lecointre G."/>
            <person name="Bobe J."/>
            <person name="Postlethwait J.H."/>
            <person name="Berthelot C."/>
            <person name="Roest Crollius H."/>
            <person name="Guiguen Y."/>
        </authorList>
    </citation>
    <scope>NUCLEOTIDE SEQUENCE</scope>
    <source>
        <strain evidence="1">WJC10195</strain>
    </source>
</reference>
<keyword evidence="2" id="KW-1185">Reference proteome</keyword>
<name>A0A9Q1FPD9_SYNKA</name>
<sequence length="80" mass="9131">MILVTMRPTVPVELTNEKQRDLKRINTDNMWRTALPCLSILFPMRAAVELQSEALGVAVCDYTSWTYLYKTPAADVIKEV</sequence>
<protein>
    <submittedName>
        <fullName evidence="1">Uncharacterized protein</fullName>
    </submittedName>
</protein>
<evidence type="ECO:0000313" key="2">
    <source>
        <dbReference type="Proteomes" id="UP001152622"/>
    </source>
</evidence>
<accession>A0A9Q1FPD9</accession>
<dbReference type="AlphaFoldDB" id="A0A9Q1FPD9"/>
<dbReference type="EMBL" id="JAINUF010000004">
    <property type="protein sequence ID" value="KAJ8363731.1"/>
    <property type="molecule type" value="Genomic_DNA"/>
</dbReference>
<comment type="caution">
    <text evidence="1">The sequence shown here is derived from an EMBL/GenBank/DDBJ whole genome shotgun (WGS) entry which is preliminary data.</text>
</comment>